<dbReference type="InterPro" id="IPR002525">
    <property type="entry name" value="Transp_IS110-like_N"/>
</dbReference>
<dbReference type="GO" id="GO:0003677">
    <property type="term" value="F:DNA binding"/>
    <property type="evidence" value="ECO:0007669"/>
    <property type="project" value="InterPro"/>
</dbReference>
<evidence type="ECO:0000313" key="3">
    <source>
        <dbReference type="EMBL" id="AGF78018.1"/>
    </source>
</evidence>
<dbReference type="InterPro" id="IPR047650">
    <property type="entry name" value="Transpos_IS110"/>
</dbReference>
<feature type="domain" description="Transposase IS116/IS110/IS902 C-terminal" evidence="2">
    <location>
        <begin position="215"/>
        <end position="299"/>
    </location>
</feature>
<dbReference type="Proteomes" id="UP000011721">
    <property type="component" value="Chromosome"/>
</dbReference>
<dbReference type="Pfam" id="PF01548">
    <property type="entry name" value="DEDD_Tnp_IS110"/>
    <property type="match status" value="1"/>
</dbReference>
<keyword evidence="4" id="KW-1185">Reference proteome</keyword>
<dbReference type="PANTHER" id="PTHR33055">
    <property type="entry name" value="TRANSPOSASE FOR INSERTION SEQUENCE ELEMENT IS1111A"/>
    <property type="match status" value="1"/>
</dbReference>
<organism evidence="3 4">
    <name type="scientific">Desulfocapsa sulfexigens (strain DSM 10523 / SB164P1)</name>
    <dbReference type="NCBI Taxonomy" id="1167006"/>
    <lineage>
        <taxon>Bacteria</taxon>
        <taxon>Pseudomonadati</taxon>
        <taxon>Thermodesulfobacteriota</taxon>
        <taxon>Desulfobulbia</taxon>
        <taxon>Desulfobulbales</taxon>
        <taxon>Desulfocapsaceae</taxon>
        <taxon>Desulfocapsa</taxon>
    </lineage>
</organism>
<dbReference type="AlphaFoldDB" id="M1P3I6"/>
<accession>M1P3I6</accession>
<dbReference type="GO" id="GO:0006313">
    <property type="term" value="P:DNA transposition"/>
    <property type="evidence" value="ECO:0007669"/>
    <property type="project" value="InterPro"/>
</dbReference>
<evidence type="ECO:0000313" key="4">
    <source>
        <dbReference type="Proteomes" id="UP000011721"/>
    </source>
</evidence>
<reference evidence="4" key="1">
    <citation type="journal article" date="2013" name="Stand. Genomic Sci.">
        <title>Complete genome sequence of Desulfocapsa sulfexigens, a marine deltaproteobacterium specialized in disproportionating inorganic sulfur compounds.</title>
        <authorList>
            <person name="Finster K.W."/>
            <person name="Kjeldsen K.U."/>
            <person name="Kube M."/>
            <person name="Reinhardt R."/>
            <person name="Mussmann M."/>
            <person name="Amann R."/>
            <person name="Schreiber L."/>
        </authorList>
    </citation>
    <scope>NUCLEOTIDE SEQUENCE [LARGE SCALE GENOMIC DNA]</scope>
    <source>
        <strain evidence="4">DSM 10523 / SB164P1</strain>
    </source>
</reference>
<dbReference type="GO" id="GO:0004803">
    <property type="term" value="F:transposase activity"/>
    <property type="evidence" value="ECO:0007669"/>
    <property type="project" value="InterPro"/>
</dbReference>
<sequence length="340" mass="38963">MTSLYAGIDLHSNNSHLAILDQDDKRVFHKKLPNMEDVLLAELKPFQDELSAVVVESTFNWYWLVDCLMEQRYEVLLANPAAMLQYKGLKHVDDKHDAFWLAHMARLGILPQGYIYPKEERPFRDLLRKRGHLVRLRTSVINSLQGIISRNCGCSLSGNKMKRMRENHVAPLLTANEDLAFSGEVSREVIDFLGQQISRIEPLVLEKVQLRKPFQCLQSIPGVGKILSLTIMLETGPITRFKKVGNFTSYCRKVPTTWTSNSKKKGKGNSKNGNKYLAWTFSEAAEYSRRHSDQARAFFNRKAARTNKSVAYSALAHKLARASYYMMRDQVCFNPNKLFT</sequence>
<protein>
    <submittedName>
        <fullName evidence="3">Transposase</fullName>
    </submittedName>
</protein>
<name>M1P3I6_DESSD</name>
<dbReference type="NCBIfam" id="NF033542">
    <property type="entry name" value="transpos_IS110"/>
    <property type="match status" value="1"/>
</dbReference>
<proteinExistence type="predicted"/>
<dbReference type="RefSeq" id="WP_015403709.1">
    <property type="nucleotide sequence ID" value="NC_020304.1"/>
</dbReference>
<dbReference type="EMBL" id="CP003985">
    <property type="protein sequence ID" value="AGF78018.1"/>
    <property type="molecule type" value="Genomic_DNA"/>
</dbReference>
<feature type="domain" description="Transposase IS110-like N-terminal" evidence="1">
    <location>
        <begin position="6"/>
        <end position="147"/>
    </location>
</feature>
<dbReference type="HOGENOM" id="CLU_036902_1_0_7"/>
<dbReference type="Pfam" id="PF02371">
    <property type="entry name" value="Transposase_20"/>
    <property type="match status" value="1"/>
</dbReference>
<dbReference type="eggNOG" id="COG3547">
    <property type="taxonomic scope" value="Bacteria"/>
</dbReference>
<gene>
    <name evidence="3" type="ordered locus">UWK_01458</name>
</gene>
<evidence type="ECO:0000259" key="2">
    <source>
        <dbReference type="Pfam" id="PF02371"/>
    </source>
</evidence>
<dbReference type="InterPro" id="IPR003346">
    <property type="entry name" value="Transposase_20"/>
</dbReference>
<dbReference type="KEGG" id="dsf:UWK_01458"/>
<dbReference type="OrthoDB" id="5429596at2"/>
<evidence type="ECO:0000259" key="1">
    <source>
        <dbReference type="Pfam" id="PF01548"/>
    </source>
</evidence>
<dbReference type="PANTHER" id="PTHR33055:SF15">
    <property type="entry name" value="TRANSPOSASE-RELATED"/>
    <property type="match status" value="1"/>
</dbReference>